<keyword evidence="7 8" id="KW-0472">Membrane</keyword>
<dbReference type="OMA" id="ARTHRDM"/>
<evidence type="ECO:0000313" key="10">
    <source>
        <dbReference type="Proteomes" id="UP000054558"/>
    </source>
</evidence>
<dbReference type="PANTHER" id="PTHR33281">
    <property type="entry name" value="UPF0187 PROTEIN YNEE"/>
    <property type="match status" value="1"/>
</dbReference>
<sequence>MNADPASVPLEGQKSDAHMIHFPNSEKPAAGKYHGIIPFEIAEGHDFFNKNKGNKYMAALKPLKQANLIPEGTYIYDASHPLRLLLRLPGTAVLETLKSYSFWMVMLTHLILVILYYKVDFQHTRIDSSNTPATQRSQWPFLRTTTYSGFLATLVSFCLVFQTTQSYNRYFKQYEAVVDMRRGAISFHQHIRSLFADDAFPGAREMRMKLHKYCLALFYCTYGWFPHYQEKSLNIWVFNYMCELELFTPEEKAELLSLSKTSKPHQWVSKWLTYTLYQEHKRGHLTARSLDRLLGYTGKIGMNINMLFEHVQMPVPFAFYHLLNLMAIGYLLLLAYTQVSASYFYSLVPLALTTLVTLGIRELSNALADPFGRDETDIPILDYVAKWHAEFDELLDYVPPGVAHEEAAVESNTATA</sequence>
<dbReference type="GO" id="GO:0005886">
    <property type="term" value="C:plasma membrane"/>
    <property type="evidence" value="ECO:0007669"/>
    <property type="project" value="UniProtKB-SubCell"/>
</dbReference>
<proteinExistence type="predicted"/>
<organism evidence="9 10">
    <name type="scientific">Klebsormidium nitens</name>
    <name type="common">Green alga</name>
    <name type="synonym">Ulothrix nitens</name>
    <dbReference type="NCBI Taxonomy" id="105231"/>
    <lineage>
        <taxon>Eukaryota</taxon>
        <taxon>Viridiplantae</taxon>
        <taxon>Streptophyta</taxon>
        <taxon>Klebsormidiophyceae</taxon>
        <taxon>Klebsormidiales</taxon>
        <taxon>Klebsormidiaceae</taxon>
        <taxon>Klebsormidium</taxon>
    </lineage>
</organism>
<dbReference type="PANTHER" id="PTHR33281:SF19">
    <property type="entry name" value="VOLTAGE-DEPENDENT ANION CHANNEL-FORMING PROTEIN YNEE"/>
    <property type="match status" value="1"/>
</dbReference>
<keyword evidence="4 8" id="KW-0812">Transmembrane</keyword>
<gene>
    <name evidence="9" type="ORF">KFL_003220030</name>
</gene>
<evidence type="ECO:0000256" key="1">
    <source>
        <dbReference type="ARBA" id="ARBA00004651"/>
    </source>
</evidence>
<keyword evidence="2" id="KW-0813">Transport</keyword>
<evidence type="ECO:0000256" key="8">
    <source>
        <dbReference type="SAM" id="Phobius"/>
    </source>
</evidence>
<evidence type="ECO:0000256" key="5">
    <source>
        <dbReference type="ARBA" id="ARBA00022989"/>
    </source>
</evidence>
<keyword evidence="3" id="KW-1003">Cell membrane</keyword>
<dbReference type="GO" id="GO:0005254">
    <property type="term" value="F:chloride channel activity"/>
    <property type="evidence" value="ECO:0007669"/>
    <property type="project" value="InterPro"/>
</dbReference>
<dbReference type="Pfam" id="PF25539">
    <property type="entry name" value="Bestrophin_2"/>
    <property type="match status" value="1"/>
</dbReference>
<dbReference type="AlphaFoldDB" id="A0A1Y1ICW3"/>
<reference evidence="9 10" key="1">
    <citation type="journal article" date="2014" name="Nat. Commun.">
        <title>Klebsormidium flaccidum genome reveals primary factors for plant terrestrial adaptation.</title>
        <authorList>
            <person name="Hori K."/>
            <person name="Maruyama F."/>
            <person name="Fujisawa T."/>
            <person name="Togashi T."/>
            <person name="Yamamoto N."/>
            <person name="Seo M."/>
            <person name="Sato S."/>
            <person name="Yamada T."/>
            <person name="Mori H."/>
            <person name="Tajima N."/>
            <person name="Moriyama T."/>
            <person name="Ikeuchi M."/>
            <person name="Watanabe M."/>
            <person name="Wada H."/>
            <person name="Kobayashi K."/>
            <person name="Saito M."/>
            <person name="Masuda T."/>
            <person name="Sasaki-Sekimoto Y."/>
            <person name="Mashiguchi K."/>
            <person name="Awai K."/>
            <person name="Shimojima M."/>
            <person name="Masuda S."/>
            <person name="Iwai M."/>
            <person name="Nobusawa T."/>
            <person name="Narise T."/>
            <person name="Kondo S."/>
            <person name="Saito H."/>
            <person name="Sato R."/>
            <person name="Murakawa M."/>
            <person name="Ihara Y."/>
            <person name="Oshima-Yamada Y."/>
            <person name="Ohtaka K."/>
            <person name="Satoh M."/>
            <person name="Sonobe K."/>
            <person name="Ishii M."/>
            <person name="Ohtani R."/>
            <person name="Kanamori-Sato M."/>
            <person name="Honoki R."/>
            <person name="Miyazaki D."/>
            <person name="Mochizuki H."/>
            <person name="Umetsu J."/>
            <person name="Higashi K."/>
            <person name="Shibata D."/>
            <person name="Kamiya Y."/>
            <person name="Sato N."/>
            <person name="Nakamura Y."/>
            <person name="Tabata S."/>
            <person name="Ida S."/>
            <person name="Kurokawa K."/>
            <person name="Ohta H."/>
        </authorList>
    </citation>
    <scope>NUCLEOTIDE SEQUENCE [LARGE SCALE GENOMIC DNA]</scope>
    <source>
        <strain evidence="9 10">NIES-2285</strain>
    </source>
</reference>
<dbReference type="Proteomes" id="UP000054558">
    <property type="component" value="Unassembled WGS sequence"/>
</dbReference>
<comment type="subcellular location">
    <subcellularLocation>
        <location evidence="1">Cell membrane</location>
        <topology evidence="1">Multi-pass membrane protein</topology>
    </subcellularLocation>
</comment>
<dbReference type="EMBL" id="DF237271">
    <property type="protein sequence ID" value="GAQ86941.1"/>
    <property type="molecule type" value="Genomic_DNA"/>
</dbReference>
<keyword evidence="5 8" id="KW-1133">Transmembrane helix</keyword>
<feature type="transmembrane region" description="Helical" evidence="8">
    <location>
        <begin position="342"/>
        <end position="360"/>
    </location>
</feature>
<protein>
    <submittedName>
        <fullName evidence="9">Uncharacterized protein</fullName>
    </submittedName>
</protein>
<feature type="transmembrane region" description="Helical" evidence="8">
    <location>
        <begin position="100"/>
        <end position="119"/>
    </location>
</feature>
<keyword evidence="10" id="KW-1185">Reference proteome</keyword>
<evidence type="ECO:0000256" key="6">
    <source>
        <dbReference type="ARBA" id="ARBA00023065"/>
    </source>
</evidence>
<evidence type="ECO:0000313" key="9">
    <source>
        <dbReference type="EMBL" id="GAQ86941.1"/>
    </source>
</evidence>
<evidence type="ECO:0000256" key="7">
    <source>
        <dbReference type="ARBA" id="ARBA00023136"/>
    </source>
</evidence>
<accession>A0A1Y1ICW3</accession>
<evidence type="ECO:0000256" key="4">
    <source>
        <dbReference type="ARBA" id="ARBA00022692"/>
    </source>
</evidence>
<evidence type="ECO:0000256" key="3">
    <source>
        <dbReference type="ARBA" id="ARBA00022475"/>
    </source>
</evidence>
<keyword evidence="6" id="KW-0406">Ion transport</keyword>
<name>A0A1Y1ICW3_KLENI</name>
<evidence type="ECO:0000256" key="2">
    <source>
        <dbReference type="ARBA" id="ARBA00022448"/>
    </source>
</evidence>
<feature type="transmembrane region" description="Helical" evidence="8">
    <location>
        <begin position="139"/>
        <end position="161"/>
    </location>
</feature>
<dbReference type="InterPro" id="IPR044669">
    <property type="entry name" value="YneE/VCCN1/2-like"/>
</dbReference>
<feature type="transmembrane region" description="Helical" evidence="8">
    <location>
        <begin position="317"/>
        <end position="336"/>
    </location>
</feature>